<feature type="active site" evidence="13">
    <location>
        <position position="144"/>
    </location>
</feature>
<dbReference type="Gene3D" id="3.30.420.10">
    <property type="entry name" value="Ribonuclease H-like superfamily/Ribonuclease H"/>
    <property type="match status" value="1"/>
</dbReference>
<comment type="cofactor">
    <cofactor evidence="13">
        <name>Mg(2+)</name>
        <dbReference type="ChEBI" id="CHEBI:18420"/>
    </cofactor>
    <text evidence="13">Binds 2 Mg(2+) ion per subunit.</text>
</comment>
<keyword evidence="5 13" id="KW-0255">Endonuclease</keyword>
<dbReference type="OrthoDB" id="9805499at2"/>
<keyword evidence="11 13" id="KW-0234">DNA repair</keyword>
<dbReference type="GO" id="GO:0005737">
    <property type="term" value="C:cytoplasm"/>
    <property type="evidence" value="ECO:0007669"/>
    <property type="project" value="UniProtKB-SubCell"/>
</dbReference>
<dbReference type="InterPro" id="IPR002176">
    <property type="entry name" value="X-over_junc_endoDNase_RuvC"/>
</dbReference>
<evidence type="ECO:0000256" key="12">
    <source>
        <dbReference type="ARBA" id="ARBA00029354"/>
    </source>
</evidence>
<dbReference type="GO" id="GO:0006310">
    <property type="term" value="P:DNA recombination"/>
    <property type="evidence" value="ECO:0007669"/>
    <property type="project" value="UniProtKB-UniRule"/>
</dbReference>
<evidence type="ECO:0000256" key="7">
    <source>
        <dbReference type="ARBA" id="ARBA00022801"/>
    </source>
</evidence>
<dbReference type="GO" id="GO:0048476">
    <property type="term" value="C:Holliday junction resolvase complex"/>
    <property type="evidence" value="ECO:0007669"/>
    <property type="project" value="UniProtKB-UniRule"/>
</dbReference>
<evidence type="ECO:0000313" key="15">
    <source>
        <dbReference type="EMBL" id="SFK40824.1"/>
    </source>
</evidence>
<dbReference type="PROSITE" id="PS01321">
    <property type="entry name" value="RUVC"/>
    <property type="match status" value="1"/>
</dbReference>
<sequence>MANAPIRILGLDPGLQHTGWGLVEHDGFRLRFCAEGVISTKAGEDLPDRLLALHHGLAKVIAEMQPDEAAVENTYVARNPESALKLGQARGVVLLAPALAGLPTREYGAMEVKRAVVGNGHADKVQVQAMVRQLLPGVTFKRADAADALAIAICHAHHRSTRNAFARAVARAGA</sequence>
<evidence type="ECO:0000256" key="9">
    <source>
        <dbReference type="ARBA" id="ARBA00023125"/>
    </source>
</evidence>
<dbReference type="InterPro" id="IPR020563">
    <property type="entry name" value="X-over_junc_endoDNase_Mg_BS"/>
</dbReference>
<evidence type="ECO:0000313" key="16">
    <source>
        <dbReference type="Proteomes" id="UP000199473"/>
    </source>
</evidence>
<dbReference type="PANTHER" id="PTHR30194:SF3">
    <property type="entry name" value="CROSSOVER JUNCTION ENDODEOXYRIBONUCLEASE RUVC"/>
    <property type="match status" value="1"/>
</dbReference>
<dbReference type="GO" id="GO:0003677">
    <property type="term" value="F:DNA binding"/>
    <property type="evidence" value="ECO:0007669"/>
    <property type="project" value="UniProtKB-KW"/>
</dbReference>
<dbReference type="InterPro" id="IPR012337">
    <property type="entry name" value="RNaseH-like_sf"/>
</dbReference>
<dbReference type="EC" id="3.1.21.10" evidence="13 14"/>
<keyword evidence="9 13" id="KW-0238">DNA-binding</keyword>
<dbReference type="GO" id="GO:0000287">
    <property type="term" value="F:magnesium ion binding"/>
    <property type="evidence" value="ECO:0007669"/>
    <property type="project" value="UniProtKB-UniRule"/>
</dbReference>
<dbReference type="STRING" id="1123062.SAMN02745775_102326"/>
<keyword evidence="16" id="KW-1185">Reference proteome</keyword>
<evidence type="ECO:0000256" key="13">
    <source>
        <dbReference type="HAMAP-Rule" id="MF_00034"/>
    </source>
</evidence>
<dbReference type="Proteomes" id="UP000199473">
    <property type="component" value="Unassembled WGS sequence"/>
</dbReference>
<dbReference type="FunFam" id="3.30.420.10:FF:000002">
    <property type="entry name" value="Crossover junction endodeoxyribonuclease RuvC"/>
    <property type="match status" value="1"/>
</dbReference>
<feature type="binding site" evidence="13">
    <location>
        <position position="72"/>
    </location>
    <ligand>
        <name>Mg(2+)</name>
        <dbReference type="ChEBI" id="CHEBI:18420"/>
        <label>2</label>
    </ligand>
</feature>
<comment type="function">
    <text evidence="13">The RuvA-RuvB-RuvC complex processes Holliday junction (HJ) DNA during genetic recombination and DNA repair. Endonuclease that resolves HJ intermediates. Cleaves cruciform DNA by making single-stranded nicks across the HJ at symmetrical positions within the homologous arms, yielding a 5'-phosphate and a 3'-hydroxyl group; requires a central core of homology in the junction. The consensus cleavage sequence is 5'-(A/T)TT(C/G)-3'. Cleavage occurs on the 3'-side of the TT dinucleotide at the point of strand exchange. HJ branch migration catalyzed by RuvA-RuvB allows RuvC to scan DNA until it finds its consensus sequence, where it cleaves and resolves the cruciform DNA.</text>
</comment>
<evidence type="ECO:0000256" key="1">
    <source>
        <dbReference type="ARBA" id="ARBA00009518"/>
    </source>
</evidence>
<proteinExistence type="inferred from homology"/>
<dbReference type="Pfam" id="PF02075">
    <property type="entry name" value="RuvC"/>
    <property type="match status" value="1"/>
</dbReference>
<keyword evidence="6 13" id="KW-0227">DNA damage</keyword>
<evidence type="ECO:0000256" key="2">
    <source>
        <dbReference type="ARBA" id="ARBA00022490"/>
    </source>
</evidence>
<comment type="similarity">
    <text evidence="1 13">Belongs to the RuvC family.</text>
</comment>
<dbReference type="GO" id="GO:0009432">
    <property type="term" value="P:SOS response"/>
    <property type="evidence" value="ECO:0007669"/>
    <property type="project" value="UniProtKB-ARBA"/>
</dbReference>
<name>A0A1I3Z9Q5_9PROT</name>
<keyword evidence="8 13" id="KW-0460">Magnesium</keyword>
<evidence type="ECO:0000256" key="8">
    <source>
        <dbReference type="ARBA" id="ARBA00022842"/>
    </source>
</evidence>
<evidence type="ECO:0000256" key="14">
    <source>
        <dbReference type="NCBIfam" id="TIGR00228"/>
    </source>
</evidence>
<keyword evidence="2 13" id="KW-0963">Cytoplasm</keyword>
<keyword evidence="7 13" id="KW-0378">Hydrolase</keyword>
<dbReference type="HAMAP" id="MF_00034">
    <property type="entry name" value="RuvC"/>
    <property type="match status" value="1"/>
</dbReference>
<feature type="binding site" evidence="13">
    <location>
        <position position="144"/>
    </location>
    <ligand>
        <name>Mg(2+)</name>
        <dbReference type="ChEBI" id="CHEBI:18420"/>
        <label>1</label>
    </ligand>
</feature>
<comment type="catalytic activity">
    <reaction evidence="12 13">
        <text>Endonucleolytic cleavage at a junction such as a reciprocal single-stranded crossover between two homologous DNA duplexes (Holliday junction).</text>
        <dbReference type="EC" id="3.1.21.10"/>
    </reaction>
</comment>
<dbReference type="AlphaFoldDB" id="A0A1I3Z9Q5"/>
<dbReference type="CDD" id="cd16962">
    <property type="entry name" value="RuvC"/>
    <property type="match status" value="1"/>
</dbReference>
<evidence type="ECO:0000256" key="3">
    <source>
        <dbReference type="ARBA" id="ARBA00022722"/>
    </source>
</evidence>
<feature type="active site" evidence="13">
    <location>
        <position position="72"/>
    </location>
</feature>
<dbReference type="InterPro" id="IPR036397">
    <property type="entry name" value="RNaseH_sf"/>
</dbReference>
<dbReference type="EMBL" id="FOSQ01000002">
    <property type="protein sequence ID" value="SFK40824.1"/>
    <property type="molecule type" value="Genomic_DNA"/>
</dbReference>
<dbReference type="GO" id="GO:0008821">
    <property type="term" value="F:crossover junction DNA endonuclease activity"/>
    <property type="evidence" value="ECO:0007669"/>
    <property type="project" value="UniProtKB-UniRule"/>
</dbReference>
<keyword evidence="3 13" id="KW-0540">Nuclease</keyword>
<organism evidence="15 16">
    <name type="scientific">Falsiroseomonas stagni DSM 19981</name>
    <dbReference type="NCBI Taxonomy" id="1123062"/>
    <lineage>
        <taxon>Bacteria</taxon>
        <taxon>Pseudomonadati</taxon>
        <taxon>Pseudomonadota</taxon>
        <taxon>Alphaproteobacteria</taxon>
        <taxon>Acetobacterales</taxon>
        <taxon>Roseomonadaceae</taxon>
        <taxon>Falsiroseomonas</taxon>
    </lineage>
</organism>
<dbReference type="PANTHER" id="PTHR30194">
    <property type="entry name" value="CROSSOVER JUNCTION ENDODEOXYRIBONUCLEASE RUVC"/>
    <property type="match status" value="1"/>
</dbReference>
<comment type="subcellular location">
    <subcellularLocation>
        <location evidence="13">Cytoplasm</location>
    </subcellularLocation>
</comment>
<evidence type="ECO:0000256" key="5">
    <source>
        <dbReference type="ARBA" id="ARBA00022759"/>
    </source>
</evidence>
<keyword evidence="10 13" id="KW-0233">DNA recombination</keyword>
<reference evidence="15 16" key="1">
    <citation type="submission" date="2016-10" db="EMBL/GenBank/DDBJ databases">
        <authorList>
            <person name="de Groot N.N."/>
        </authorList>
    </citation>
    <scope>NUCLEOTIDE SEQUENCE [LARGE SCALE GENOMIC DNA]</scope>
    <source>
        <strain evidence="15 16">DSM 19981</strain>
    </source>
</reference>
<evidence type="ECO:0000256" key="4">
    <source>
        <dbReference type="ARBA" id="ARBA00022723"/>
    </source>
</evidence>
<keyword evidence="4 13" id="KW-0479">Metal-binding</keyword>
<dbReference type="RefSeq" id="WP_092958323.1">
    <property type="nucleotide sequence ID" value="NZ_FOSQ01000002.1"/>
</dbReference>
<dbReference type="PRINTS" id="PR00696">
    <property type="entry name" value="RSOLVASERUVC"/>
</dbReference>
<feature type="active site" evidence="13">
    <location>
        <position position="12"/>
    </location>
</feature>
<dbReference type="GO" id="GO:0006281">
    <property type="term" value="P:DNA repair"/>
    <property type="evidence" value="ECO:0007669"/>
    <property type="project" value="UniProtKB-UniRule"/>
</dbReference>
<evidence type="ECO:0000256" key="11">
    <source>
        <dbReference type="ARBA" id="ARBA00023204"/>
    </source>
</evidence>
<dbReference type="SUPFAM" id="SSF53098">
    <property type="entry name" value="Ribonuclease H-like"/>
    <property type="match status" value="1"/>
</dbReference>
<protein>
    <recommendedName>
        <fullName evidence="13 14">Crossover junction endodeoxyribonuclease RuvC</fullName>
        <ecNumber evidence="13 14">3.1.21.10</ecNumber>
    </recommendedName>
    <alternativeName>
        <fullName evidence="13">Holliday junction nuclease RuvC</fullName>
    </alternativeName>
    <alternativeName>
        <fullName evidence="13">Holliday junction resolvase RuvC</fullName>
    </alternativeName>
</protein>
<feature type="binding site" evidence="13">
    <location>
        <position position="12"/>
    </location>
    <ligand>
        <name>Mg(2+)</name>
        <dbReference type="ChEBI" id="CHEBI:18420"/>
        <label>1</label>
    </ligand>
</feature>
<evidence type="ECO:0000256" key="6">
    <source>
        <dbReference type="ARBA" id="ARBA00022763"/>
    </source>
</evidence>
<comment type="subunit">
    <text evidence="13">Homodimer which binds Holliday junction (HJ) DNA. The HJ becomes 2-fold symmetrical on binding to RuvC with unstacked arms; it has a different conformation from HJ DNA in complex with RuvA. In the full resolvosome a probable DNA-RuvA(4)-RuvB(12)-RuvC(2) complex forms which resolves the HJ.</text>
</comment>
<dbReference type="NCBIfam" id="TIGR00228">
    <property type="entry name" value="ruvC"/>
    <property type="match status" value="1"/>
</dbReference>
<accession>A0A1I3Z9Q5</accession>
<evidence type="ECO:0000256" key="10">
    <source>
        <dbReference type="ARBA" id="ARBA00023172"/>
    </source>
</evidence>
<gene>
    <name evidence="13" type="primary">ruvC</name>
    <name evidence="15" type="ORF">SAMN02745775_102326</name>
</gene>